<dbReference type="KEGG" id="abas:ACPOL_3807"/>
<sequence>MDVPFSFTAKGQSFPAGTYDVVLDAGNSFVTLANKADQSKHLTWTVGPAEPAATAALVKFDTTGTDYALKSIQLGTRVTPNLDRNNKRGVSATTSIGGE</sequence>
<evidence type="ECO:0000313" key="2">
    <source>
        <dbReference type="EMBL" id="AXC13086.1"/>
    </source>
</evidence>
<proteinExistence type="predicted"/>
<reference evidence="2 3" key="1">
    <citation type="journal article" date="2018" name="Front. Microbiol.">
        <title>Hydrolytic Capabilities as a Key to Environmental Success: Chitinolytic and Cellulolytic Acidobacteria From Acidic Sub-arctic Soils and Boreal Peatlands.</title>
        <authorList>
            <person name="Belova S.E."/>
            <person name="Ravin N.V."/>
            <person name="Pankratov T.A."/>
            <person name="Rakitin A.L."/>
            <person name="Ivanova A.A."/>
            <person name="Beletsky A.V."/>
            <person name="Mardanov A.V."/>
            <person name="Sinninghe Damste J.S."/>
            <person name="Dedysh S.N."/>
        </authorList>
    </citation>
    <scope>NUCLEOTIDE SEQUENCE [LARGE SCALE GENOMIC DNA]</scope>
    <source>
        <strain evidence="2 3">SBC82</strain>
    </source>
</reference>
<dbReference type="Proteomes" id="UP000253606">
    <property type="component" value="Chromosome"/>
</dbReference>
<name>A0A2Z5G3H6_9BACT</name>
<protein>
    <submittedName>
        <fullName evidence="2">Uncharacterized protein</fullName>
    </submittedName>
</protein>
<evidence type="ECO:0000313" key="3">
    <source>
        <dbReference type="Proteomes" id="UP000253606"/>
    </source>
</evidence>
<feature type="region of interest" description="Disordered" evidence="1">
    <location>
        <begin position="80"/>
        <end position="99"/>
    </location>
</feature>
<gene>
    <name evidence="2" type="ORF">ACPOL_3807</name>
</gene>
<organism evidence="2 3">
    <name type="scientific">Acidisarcina polymorpha</name>
    <dbReference type="NCBI Taxonomy" id="2211140"/>
    <lineage>
        <taxon>Bacteria</taxon>
        <taxon>Pseudomonadati</taxon>
        <taxon>Acidobacteriota</taxon>
        <taxon>Terriglobia</taxon>
        <taxon>Terriglobales</taxon>
        <taxon>Acidobacteriaceae</taxon>
        <taxon>Acidisarcina</taxon>
    </lineage>
</organism>
<evidence type="ECO:0000256" key="1">
    <source>
        <dbReference type="SAM" id="MobiDB-lite"/>
    </source>
</evidence>
<dbReference type="EMBL" id="CP030840">
    <property type="protein sequence ID" value="AXC13086.1"/>
    <property type="molecule type" value="Genomic_DNA"/>
</dbReference>
<keyword evidence="3" id="KW-1185">Reference proteome</keyword>
<accession>A0A2Z5G3H6</accession>
<dbReference type="AlphaFoldDB" id="A0A2Z5G3H6"/>